<evidence type="ECO:0000313" key="1">
    <source>
        <dbReference type="EMBL" id="KYN08859.1"/>
    </source>
</evidence>
<dbReference type="AlphaFoldDB" id="A0A195D8V6"/>
<organism evidence="1 2">
    <name type="scientific">Trachymyrmex cornetzi</name>
    <dbReference type="NCBI Taxonomy" id="471704"/>
    <lineage>
        <taxon>Eukaryota</taxon>
        <taxon>Metazoa</taxon>
        <taxon>Ecdysozoa</taxon>
        <taxon>Arthropoda</taxon>
        <taxon>Hexapoda</taxon>
        <taxon>Insecta</taxon>
        <taxon>Pterygota</taxon>
        <taxon>Neoptera</taxon>
        <taxon>Endopterygota</taxon>
        <taxon>Hymenoptera</taxon>
        <taxon>Apocrita</taxon>
        <taxon>Aculeata</taxon>
        <taxon>Formicoidea</taxon>
        <taxon>Formicidae</taxon>
        <taxon>Myrmicinae</taxon>
        <taxon>Trachymyrmex</taxon>
    </lineage>
</organism>
<reference evidence="1 2" key="1">
    <citation type="submission" date="2015-09" db="EMBL/GenBank/DDBJ databases">
        <title>Trachymyrmex cornetzi WGS genome.</title>
        <authorList>
            <person name="Nygaard S."/>
            <person name="Hu H."/>
            <person name="Boomsma J."/>
            <person name="Zhang G."/>
        </authorList>
    </citation>
    <scope>NUCLEOTIDE SEQUENCE [LARGE SCALE GENOMIC DNA]</scope>
    <source>
        <strain evidence="1">Tcor2-1</strain>
        <tissue evidence="1">Whole body</tissue>
    </source>
</reference>
<sequence length="116" mass="13601">FFYRNSFLVDLRSILFSVFHLYPRCTVQTGLSARRPDIEESPSNAIKDASPRWYSNVFIEWAIKPSGGREIYFAEILTSREVSKNNYRKTTIAARFRSSEHFSSETDSPRNIKRDR</sequence>
<gene>
    <name evidence="1" type="ORF">ALC57_18824</name>
</gene>
<feature type="non-terminal residue" evidence="1">
    <location>
        <position position="1"/>
    </location>
</feature>
<protein>
    <submittedName>
        <fullName evidence="1">Uncharacterized protein</fullName>
    </submittedName>
</protein>
<name>A0A195D8V6_9HYME</name>
<dbReference type="EMBL" id="KQ981153">
    <property type="protein sequence ID" value="KYN08859.1"/>
    <property type="molecule type" value="Genomic_DNA"/>
</dbReference>
<keyword evidence="2" id="KW-1185">Reference proteome</keyword>
<accession>A0A195D8V6</accession>
<evidence type="ECO:0000313" key="2">
    <source>
        <dbReference type="Proteomes" id="UP000078492"/>
    </source>
</evidence>
<proteinExistence type="predicted"/>
<dbReference type="Proteomes" id="UP000078492">
    <property type="component" value="Unassembled WGS sequence"/>
</dbReference>